<gene>
    <name evidence="2" type="ORF">D8888_02125</name>
</gene>
<reference evidence="2 3" key="1">
    <citation type="submission" date="2018-11" db="EMBL/GenBank/DDBJ databases">
        <title>Species Designations Belie Phenotypic and Genotypic Heterogeneity in Oral Streptococci.</title>
        <authorList>
            <person name="Velsko I."/>
        </authorList>
    </citation>
    <scope>NUCLEOTIDE SEQUENCE [LARGE SCALE GENOMIC DNA]</scope>
    <source>
        <strain evidence="2 3">KLC04</strain>
    </source>
</reference>
<feature type="transmembrane region" description="Helical" evidence="1">
    <location>
        <begin position="74"/>
        <end position="98"/>
    </location>
</feature>
<keyword evidence="1" id="KW-1133">Transmembrane helix</keyword>
<evidence type="ECO:0000313" key="2">
    <source>
        <dbReference type="EMBL" id="RSI09710.1"/>
    </source>
</evidence>
<feature type="transmembrane region" description="Helical" evidence="1">
    <location>
        <begin position="16"/>
        <end position="38"/>
    </location>
</feature>
<organism evidence="2 3">
    <name type="scientific">Streptococcus sanguinis</name>
    <dbReference type="NCBI Taxonomy" id="1305"/>
    <lineage>
        <taxon>Bacteria</taxon>
        <taxon>Bacillati</taxon>
        <taxon>Bacillota</taxon>
        <taxon>Bacilli</taxon>
        <taxon>Lactobacillales</taxon>
        <taxon>Streptococcaceae</taxon>
        <taxon>Streptococcus</taxon>
    </lineage>
</organism>
<dbReference type="Proteomes" id="UP000272846">
    <property type="component" value="Unassembled WGS sequence"/>
</dbReference>
<feature type="transmembrane region" description="Helical" evidence="1">
    <location>
        <begin position="50"/>
        <end position="67"/>
    </location>
</feature>
<name>A0AAE8FXP4_STRSA</name>
<keyword evidence="1" id="KW-0812">Transmembrane</keyword>
<evidence type="ECO:0000256" key="1">
    <source>
        <dbReference type="SAM" id="Phobius"/>
    </source>
</evidence>
<dbReference type="AlphaFoldDB" id="A0AAE8FXP4"/>
<protein>
    <submittedName>
        <fullName evidence="2">Uncharacterized protein</fullName>
    </submittedName>
</protein>
<evidence type="ECO:0000313" key="3">
    <source>
        <dbReference type="Proteomes" id="UP000272846"/>
    </source>
</evidence>
<accession>A0AAE8FXP4</accession>
<sequence>MKGEKIVKQWKFSSKVIWLALYILLFIFVLLHFILSFFGLSFTPLLWNKWLFLLAAVIFCHLWFLFLKNREFRWFHLVWAILSVFPALFAWFFVFFHFSIIGSENSVPINMDYVTNDNEIILRKGFLLGEYDEHHDLVNPYIMKIKVNRVRYID</sequence>
<proteinExistence type="predicted"/>
<keyword evidence="1" id="KW-0472">Membrane</keyword>
<comment type="caution">
    <text evidence="2">The sequence shown here is derived from an EMBL/GenBank/DDBJ whole genome shotgun (WGS) entry which is preliminary data.</text>
</comment>
<dbReference type="EMBL" id="RJMK01000001">
    <property type="protein sequence ID" value="RSI09710.1"/>
    <property type="molecule type" value="Genomic_DNA"/>
</dbReference>